<evidence type="ECO:0000259" key="3">
    <source>
        <dbReference type="Pfam" id="PF14389"/>
    </source>
</evidence>
<dbReference type="AlphaFoldDB" id="A0A2I0HW50"/>
<protein>
    <recommendedName>
        <fullName evidence="6">DUF547 domain-containing protein</fullName>
    </recommendedName>
</protein>
<feature type="domain" description="DUF547" evidence="2">
    <location>
        <begin position="369"/>
        <end position="501"/>
    </location>
</feature>
<accession>A0A2I0HW50</accession>
<evidence type="ECO:0000259" key="2">
    <source>
        <dbReference type="Pfam" id="PF04784"/>
    </source>
</evidence>
<dbReference type="STRING" id="22663.A0A2I0HW50"/>
<evidence type="ECO:0000256" key="1">
    <source>
        <dbReference type="SAM" id="MobiDB-lite"/>
    </source>
</evidence>
<feature type="region of interest" description="Disordered" evidence="1">
    <location>
        <begin position="159"/>
        <end position="186"/>
    </location>
</feature>
<dbReference type="Pfam" id="PF14389">
    <property type="entry name" value="Lzipper-MIP1"/>
    <property type="match status" value="1"/>
</dbReference>
<feature type="compositionally biased region" description="Polar residues" evidence="1">
    <location>
        <begin position="159"/>
        <end position="171"/>
    </location>
</feature>
<evidence type="ECO:0008006" key="6">
    <source>
        <dbReference type="Google" id="ProtNLM"/>
    </source>
</evidence>
<dbReference type="InterPro" id="IPR025757">
    <property type="entry name" value="MIP1_Leuzipper"/>
</dbReference>
<keyword evidence="5" id="KW-1185">Reference proteome</keyword>
<dbReference type="Pfam" id="PF04784">
    <property type="entry name" value="DUF547"/>
    <property type="match status" value="1"/>
</dbReference>
<name>A0A2I0HW50_PUNGR</name>
<dbReference type="PANTHER" id="PTHR23054:SF15">
    <property type="entry name" value="OS08G0515700 PROTEIN"/>
    <property type="match status" value="1"/>
</dbReference>
<feature type="domain" description="Ternary complex factor MIP1 leucine-zipper" evidence="3">
    <location>
        <begin position="83"/>
        <end position="154"/>
    </location>
</feature>
<reference evidence="4 5" key="1">
    <citation type="submission" date="2017-11" db="EMBL/GenBank/DDBJ databases">
        <title>De-novo sequencing of pomegranate (Punica granatum L.) genome.</title>
        <authorList>
            <person name="Akparov Z."/>
            <person name="Amiraslanov A."/>
            <person name="Hajiyeva S."/>
            <person name="Abbasov M."/>
            <person name="Kaur K."/>
            <person name="Hamwieh A."/>
            <person name="Solovyev V."/>
            <person name="Salamov A."/>
            <person name="Braich B."/>
            <person name="Kosarev P."/>
            <person name="Mahmoud A."/>
            <person name="Hajiyev E."/>
            <person name="Babayeva S."/>
            <person name="Izzatullayeva V."/>
            <person name="Mammadov A."/>
            <person name="Mammadov A."/>
            <person name="Sharifova S."/>
            <person name="Ojaghi J."/>
            <person name="Eynullazada K."/>
            <person name="Bayramov B."/>
            <person name="Abdulazimova A."/>
            <person name="Shahmuradov I."/>
        </authorList>
    </citation>
    <scope>NUCLEOTIDE SEQUENCE [LARGE SCALE GENOMIC DNA]</scope>
    <source>
        <strain evidence="5">cv. AG2017</strain>
        <tissue evidence="4">Leaf</tissue>
    </source>
</reference>
<dbReference type="Proteomes" id="UP000233551">
    <property type="component" value="Unassembled WGS sequence"/>
</dbReference>
<sequence>MGKKVVRQNLSPSLHSCSDCSEDGELLELFLLRFTMLGVNCRTSSSSCISPSHPGYHSVAETEVVKTVLNMSPRVSSQSHPIVHLERTLRGHATWHWDSEETMMGCNSREYIPTTATPSHKSSVELRKEIVMLEAEIMRLEQYLLSLYRTAFEEHMSSLSSISETRPNSEMRSPPRKIGDGNEISQKIEPRARRSLLRQYQSSPAHGWVSSDTQSCASSFKTTLTRERKNASSGHRSLADHLSPSCLESSLISPDRLSEDIVRCISSIYCKLANPTSTQGGFSTSSPTSSLSSSSIFSSHNPRDSWSPCRNEDSSMHRELHVLREENGPYNDMVEVLRICLDDDSFKFAAAMLQKFRSLVRSLEKVDPSKMKREEKLAFWINIHNALVMHAYLAYGTGTRVKSSTILKAAYSIGGHCINAYVIQNSILGIRSHNSSPWIQTLFSPSRKSKNGSSGHVYALEYAEPLVHFALCSGAYSDPPVRVYTAKNIFLYLKLAKEDFIQANVYIHKEMKIFLPRILYYFAKDMALPTSGLLETVNECLSEVQQKAIKSGMKGGRLDKYINWLPENSTFRYVFHGELARGAITV</sequence>
<proteinExistence type="predicted"/>
<organism evidence="4 5">
    <name type="scientific">Punica granatum</name>
    <name type="common">Pomegranate</name>
    <dbReference type="NCBI Taxonomy" id="22663"/>
    <lineage>
        <taxon>Eukaryota</taxon>
        <taxon>Viridiplantae</taxon>
        <taxon>Streptophyta</taxon>
        <taxon>Embryophyta</taxon>
        <taxon>Tracheophyta</taxon>
        <taxon>Spermatophyta</taxon>
        <taxon>Magnoliopsida</taxon>
        <taxon>eudicotyledons</taxon>
        <taxon>Gunneridae</taxon>
        <taxon>Pentapetalae</taxon>
        <taxon>rosids</taxon>
        <taxon>malvids</taxon>
        <taxon>Myrtales</taxon>
        <taxon>Lythraceae</taxon>
        <taxon>Punica</taxon>
    </lineage>
</organism>
<gene>
    <name evidence="4" type="ORF">CRG98_043898</name>
</gene>
<evidence type="ECO:0000313" key="5">
    <source>
        <dbReference type="Proteomes" id="UP000233551"/>
    </source>
</evidence>
<evidence type="ECO:0000313" key="4">
    <source>
        <dbReference type="EMBL" id="PKI35740.1"/>
    </source>
</evidence>
<dbReference type="PANTHER" id="PTHR23054">
    <property type="entry name" value="TERNARY COMPLEX FACTOR MIP1, LEUCINE-ZIPPER-RELATED"/>
    <property type="match status" value="1"/>
</dbReference>
<comment type="caution">
    <text evidence="4">The sequence shown here is derived from an EMBL/GenBank/DDBJ whole genome shotgun (WGS) entry which is preliminary data.</text>
</comment>
<dbReference type="EMBL" id="PGOL01005224">
    <property type="protein sequence ID" value="PKI35740.1"/>
    <property type="molecule type" value="Genomic_DNA"/>
</dbReference>
<dbReference type="InterPro" id="IPR006869">
    <property type="entry name" value="DUF547"/>
</dbReference>